<dbReference type="Pfam" id="PF12802">
    <property type="entry name" value="MarR_2"/>
    <property type="match status" value="1"/>
</dbReference>
<comment type="caution">
    <text evidence="2">The sequence shown here is derived from an EMBL/GenBank/DDBJ whole genome shotgun (WGS) entry which is preliminary data.</text>
</comment>
<dbReference type="InterPro" id="IPR036388">
    <property type="entry name" value="WH-like_DNA-bd_sf"/>
</dbReference>
<organism evidence="2 3">
    <name type="scientific">Glaciihabitans arcticus</name>
    <dbReference type="NCBI Taxonomy" id="2668039"/>
    <lineage>
        <taxon>Bacteria</taxon>
        <taxon>Bacillati</taxon>
        <taxon>Actinomycetota</taxon>
        <taxon>Actinomycetes</taxon>
        <taxon>Micrococcales</taxon>
        <taxon>Microbacteriaceae</taxon>
        <taxon>Glaciihabitans</taxon>
    </lineage>
</organism>
<dbReference type="PANTHER" id="PTHR33164">
    <property type="entry name" value="TRANSCRIPTIONAL REGULATOR, MARR FAMILY"/>
    <property type="match status" value="1"/>
</dbReference>
<dbReference type="SUPFAM" id="SSF46785">
    <property type="entry name" value="Winged helix' DNA-binding domain"/>
    <property type="match status" value="1"/>
</dbReference>
<sequence length="156" mass="16457">MCIPGNIVPVHPVGPGMTYVALFTELTRAEIELWNSLDNHLSAEVQLTLARFQALDAIDLIGSGARVQDVSERMSITVGATSKLVDRLERAGLAARESNPTDRRSSIIVLTPAGSSSLESARSIAEDHIASVLGAAIPKARAIALTSELSSLRGAL</sequence>
<dbReference type="AlphaFoldDB" id="A0A4Q9H0X8"/>
<feature type="domain" description="HTH marR-type" evidence="1">
    <location>
        <begin position="19"/>
        <end position="156"/>
    </location>
</feature>
<dbReference type="InterPro" id="IPR000835">
    <property type="entry name" value="HTH_MarR-typ"/>
</dbReference>
<name>A0A4Q9H0X8_9MICO</name>
<accession>A0A4Q9H0X8</accession>
<proteinExistence type="predicted"/>
<evidence type="ECO:0000313" key="2">
    <source>
        <dbReference type="EMBL" id="TBN58370.1"/>
    </source>
</evidence>
<dbReference type="InterPro" id="IPR036390">
    <property type="entry name" value="WH_DNA-bd_sf"/>
</dbReference>
<protein>
    <submittedName>
        <fullName evidence="2">MarR family transcriptional regulator</fullName>
    </submittedName>
</protein>
<reference evidence="3" key="1">
    <citation type="submission" date="2019-02" db="EMBL/GenBank/DDBJ databases">
        <title>Glaciihabitans arcticus sp. nov., a psychrotolerant bacterium isolated from polar soil.</title>
        <authorList>
            <person name="Dahal R.H."/>
        </authorList>
    </citation>
    <scope>NUCLEOTIDE SEQUENCE [LARGE SCALE GENOMIC DNA]</scope>
    <source>
        <strain evidence="3">RP-3-7</strain>
    </source>
</reference>
<evidence type="ECO:0000313" key="3">
    <source>
        <dbReference type="Proteomes" id="UP000294194"/>
    </source>
</evidence>
<evidence type="ECO:0000259" key="1">
    <source>
        <dbReference type="PROSITE" id="PS50995"/>
    </source>
</evidence>
<gene>
    <name evidence="2" type="ORF">EYE40_13755</name>
</gene>
<dbReference type="InterPro" id="IPR039422">
    <property type="entry name" value="MarR/SlyA-like"/>
</dbReference>
<dbReference type="GO" id="GO:0006950">
    <property type="term" value="P:response to stress"/>
    <property type="evidence" value="ECO:0007669"/>
    <property type="project" value="TreeGrafter"/>
</dbReference>
<dbReference type="GO" id="GO:0003700">
    <property type="term" value="F:DNA-binding transcription factor activity"/>
    <property type="evidence" value="ECO:0007669"/>
    <property type="project" value="InterPro"/>
</dbReference>
<dbReference type="SMART" id="SM00347">
    <property type="entry name" value="HTH_MARR"/>
    <property type="match status" value="1"/>
</dbReference>
<dbReference type="EMBL" id="SISG01000001">
    <property type="protein sequence ID" value="TBN58370.1"/>
    <property type="molecule type" value="Genomic_DNA"/>
</dbReference>
<keyword evidence="3" id="KW-1185">Reference proteome</keyword>
<dbReference type="Gene3D" id="1.10.10.10">
    <property type="entry name" value="Winged helix-like DNA-binding domain superfamily/Winged helix DNA-binding domain"/>
    <property type="match status" value="1"/>
</dbReference>
<dbReference type="PANTHER" id="PTHR33164:SF94">
    <property type="entry name" value="TRANSCRIPTIONAL REGULATORY PROTEIN-RELATED"/>
    <property type="match status" value="1"/>
</dbReference>
<dbReference type="Proteomes" id="UP000294194">
    <property type="component" value="Unassembled WGS sequence"/>
</dbReference>
<dbReference type="PROSITE" id="PS50995">
    <property type="entry name" value="HTH_MARR_2"/>
    <property type="match status" value="1"/>
</dbReference>